<dbReference type="Proteomes" id="UP001302949">
    <property type="component" value="Unassembled WGS sequence"/>
</dbReference>
<dbReference type="EMBL" id="JAYFUM010000016">
    <property type="protein sequence ID" value="MEA5140268.1"/>
    <property type="molecule type" value="Genomic_DNA"/>
</dbReference>
<proteinExistence type="predicted"/>
<keyword evidence="2" id="KW-1185">Reference proteome</keyword>
<protein>
    <submittedName>
        <fullName evidence="1">Glycosyltransferase family 2 protein</fullName>
    </submittedName>
</protein>
<dbReference type="SUPFAM" id="SSF53448">
    <property type="entry name" value="Nucleotide-diphospho-sugar transferases"/>
    <property type="match status" value="1"/>
</dbReference>
<comment type="caution">
    <text evidence="1">The sequence shown here is derived from an EMBL/GenBank/DDBJ whole genome shotgun (WGS) entry which is preliminary data.</text>
</comment>
<gene>
    <name evidence="1" type="ORF">VB248_14045</name>
</gene>
<organism evidence="1 2">
    <name type="scientific">Arcicella rigui</name>
    <dbReference type="NCBI Taxonomy" id="797020"/>
    <lineage>
        <taxon>Bacteria</taxon>
        <taxon>Pseudomonadati</taxon>
        <taxon>Bacteroidota</taxon>
        <taxon>Cytophagia</taxon>
        <taxon>Cytophagales</taxon>
        <taxon>Flectobacillaceae</taxon>
        <taxon>Arcicella</taxon>
    </lineage>
</organism>
<accession>A0ABU5QBN5</accession>
<dbReference type="InterPro" id="IPR029044">
    <property type="entry name" value="Nucleotide-diphossugar_trans"/>
</dbReference>
<name>A0ABU5QBN5_9BACT</name>
<evidence type="ECO:0000313" key="1">
    <source>
        <dbReference type="EMBL" id="MEA5140268.1"/>
    </source>
</evidence>
<evidence type="ECO:0000313" key="2">
    <source>
        <dbReference type="Proteomes" id="UP001302949"/>
    </source>
</evidence>
<dbReference type="RefSeq" id="WP_323297422.1">
    <property type="nucleotide sequence ID" value="NZ_JAYFUM010000016.1"/>
</dbReference>
<sequence>MKIAGFTFVRNAIKFDYPIVEAITSILPICDEMVVAVGNSDDGTLALIQSIGSPKIKIIETVWDDSLRKGGQVLAVETDKALAAVSSDADWCFYIQGDEVVHEQYLPVIKKAMQENFDKPSVEGLLFHYTHFYGSYQYVGNAHRWYRREIRVIRNTGKVRSYKDAQGFRTIDNQKLKVKLIDAYIYHYGWVKPPEIQREKMKSSINFWGEGKDVDKIKEVLENFDYSEIDSLTLFHGTHPAVMQARIDSVNWMFDYDIREKKLSFKNQVKMAIENLTGYRIGEYRNYRLL</sequence>
<dbReference type="Gene3D" id="3.90.550.10">
    <property type="entry name" value="Spore Coat Polysaccharide Biosynthesis Protein SpsA, Chain A"/>
    <property type="match status" value="1"/>
</dbReference>
<reference evidence="1 2" key="1">
    <citation type="submission" date="2023-12" db="EMBL/GenBank/DDBJ databases">
        <title>Novel species of the genus Arcicella isolated from rivers.</title>
        <authorList>
            <person name="Lu H."/>
        </authorList>
    </citation>
    <scope>NUCLEOTIDE SEQUENCE [LARGE SCALE GENOMIC DNA]</scope>
    <source>
        <strain evidence="1 2">KCTC 23307</strain>
    </source>
</reference>